<gene>
    <name evidence="1" type="ORF">ACFQB0_10605</name>
</gene>
<keyword evidence="2" id="KW-1185">Reference proteome</keyword>
<organism evidence="1 2">
    <name type="scientific">Luethyella okanaganae</name>
    <dbReference type="NCBI Taxonomy" id="69372"/>
    <lineage>
        <taxon>Bacteria</taxon>
        <taxon>Bacillati</taxon>
        <taxon>Actinomycetota</taxon>
        <taxon>Actinomycetes</taxon>
        <taxon>Micrococcales</taxon>
        <taxon>Microbacteriaceae</taxon>
        <taxon>Luethyella</taxon>
    </lineage>
</organism>
<comment type="caution">
    <text evidence="1">The sequence shown here is derived from an EMBL/GenBank/DDBJ whole genome shotgun (WGS) entry which is preliminary data.</text>
</comment>
<reference evidence="2" key="1">
    <citation type="journal article" date="2019" name="Int. J. Syst. Evol. Microbiol.">
        <title>The Global Catalogue of Microorganisms (GCM) 10K type strain sequencing project: providing services to taxonomists for standard genome sequencing and annotation.</title>
        <authorList>
            <consortium name="The Broad Institute Genomics Platform"/>
            <consortium name="The Broad Institute Genome Sequencing Center for Infectious Disease"/>
            <person name="Wu L."/>
            <person name="Ma J."/>
        </authorList>
    </citation>
    <scope>NUCLEOTIDE SEQUENCE [LARGE SCALE GENOMIC DNA]</scope>
    <source>
        <strain evidence="2">CCUG 43304</strain>
    </source>
</reference>
<evidence type="ECO:0000313" key="2">
    <source>
        <dbReference type="Proteomes" id="UP001596306"/>
    </source>
</evidence>
<accession>A0ABW1VI51</accession>
<dbReference type="EMBL" id="JBHSTP010000002">
    <property type="protein sequence ID" value="MFC6356557.1"/>
    <property type="molecule type" value="Genomic_DNA"/>
</dbReference>
<dbReference type="Proteomes" id="UP001596306">
    <property type="component" value="Unassembled WGS sequence"/>
</dbReference>
<sequence>MNESFGVLSIASASTDSAVSVTDKSFVPWSTTWGGTKQRISSVTFDVTDFSGGTSVATFSPSSEYANFLLYAGDKGRDRISLSTTTAPPDSDATPSE</sequence>
<name>A0ABW1VI51_9MICO</name>
<dbReference type="RefSeq" id="WP_386731138.1">
    <property type="nucleotide sequence ID" value="NZ_JBHSTP010000002.1"/>
</dbReference>
<protein>
    <submittedName>
        <fullName evidence="1">Uncharacterized protein</fullName>
    </submittedName>
</protein>
<proteinExistence type="predicted"/>
<evidence type="ECO:0000313" key="1">
    <source>
        <dbReference type="EMBL" id="MFC6356557.1"/>
    </source>
</evidence>